<dbReference type="EMBL" id="JAJHUN010000002">
    <property type="protein sequence ID" value="KAJ4161656.1"/>
    <property type="molecule type" value="Genomic_DNA"/>
</dbReference>
<keyword evidence="4" id="KW-1185">Reference proteome</keyword>
<evidence type="ECO:0000313" key="3">
    <source>
        <dbReference type="EMBL" id="KAJ4161656.1"/>
    </source>
</evidence>
<dbReference type="RefSeq" id="XP_056058040.1">
    <property type="nucleotide sequence ID" value="XM_056199606.1"/>
</dbReference>
<reference evidence="3" key="1">
    <citation type="journal article" date="2023" name="Access Microbiol">
        <title>De-novo genome assembly for Akanthomyces muscarius, a biocontrol agent of insect agricultural pests.</title>
        <authorList>
            <person name="Erdos Z."/>
            <person name="Studholme D.J."/>
            <person name="Raymond B."/>
            <person name="Sharma M."/>
        </authorList>
    </citation>
    <scope>NUCLEOTIDE SEQUENCE</scope>
    <source>
        <strain evidence="3">Ve6</strain>
    </source>
</reference>
<dbReference type="Proteomes" id="UP001144673">
    <property type="component" value="Unassembled WGS sequence"/>
</dbReference>
<dbReference type="GeneID" id="80894842"/>
<feature type="region of interest" description="Disordered" evidence="1">
    <location>
        <begin position="30"/>
        <end position="51"/>
    </location>
</feature>
<organism evidence="3 4">
    <name type="scientific">Akanthomyces muscarius</name>
    <name type="common">Entomopathogenic fungus</name>
    <name type="synonym">Lecanicillium muscarium</name>
    <dbReference type="NCBI Taxonomy" id="2231603"/>
    <lineage>
        <taxon>Eukaryota</taxon>
        <taxon>Fungi</taxon>
        <taxon>Dikarya</taxon>
        <taxon>Ascomycota</taxon>
        <taxon>Pezizomycotina</taxon>
        <taxon>Sordariomycetes</taxon>
        <taxon>Hypocreomycetidae</taxon>
        <taxon>Hypocreales</taxon>
        <taxon>Cordycipitaceae</taxon>
        <taxon>Akanthomyces</taxon>
    </lineage>
</organism>
<evidence type="ECO:0000259" key="2">
    <source>
        <dbReference type="Pfam" id="PF11702"/>
    </source>
</evidence>
<accession>A0A9W8QKP6</accession>
<dbReference type="Pfam" id="PF11702">
    <property type="entry name" value="DUF3295"/>
    <property type="match status" value="1"/>
</dbReference>
<comment type="caution">
    <text evidence="3">The sequence shown here is derived from an EMBL/GenBank/DDBJ whole genome shotgun (WGS) entry which is preliminary data.</text>
</comment>
<dbReference type="InterPro" id="IPR021711">
    <property type="entry name" value="DUF3295"/>
</dbReference>
<dbReference type="KEGG" id="amus:LMH87_007683"/>
<evidence type="ECO:0000313" key="4">
    <source>
        <dbReference type="Proteomes" id="UP001144673"/>
    </source>
</evidence>
<proteinExistence type="predicted"/>
<evidence type="ECO:0000256" key="1">
    <source>
        <dbReference type="SAM" id="MobiDB-lite"/>
    </source>
</evidence>
<dbReference type="AlphaFoldDB" id="A0A9W8QKP6"/>
<protein>
    <recommendedName>
        <fullName evidence="2">DUF3295 domain-containing protein</fullName>
    </recommendedName>
</protein>
<gene>
    <name evidence="3" type="ORF">LMH87_007683</name>
</gene>
<name>A0A9W8QKP6_AKAMU</name>
<feature type="domain" description="DUF3295" evidence="2">
    <location>
        <begin position="96"/>
        <end position="268"/>
    </location>
</feature>
<sequence length="317" mass="35160">MEECMFGQFVGAAQRLSISITTRTLALTESPWPRDRSQLSSSVESSIAEDGRRVRPEPVAISIVKGIDKATKIKPTAESCALKPFEVPVCDLFPQPSQTGPTRAALNRHHSIRKKATAKFTPSDCCSSSELSESDLVPPSGPYIFQMDGFSGPASTDNSMHCDKFNSKKSKQAIRFTSRSRQAELEASKAIHLDTGEDCVDESAIDDEDASEWEDYTEEIGKTNVDEKFFRRIEFKANLAVCKPSLVSLVHAERWNESSYQTSRPASASLSSCLEPSLPTQDASFGPYLKKSEDINTSSCDQHWYTCAFDRYHTTGW</sequence>